<dbReference type="RefSeq" id="WP_055402809.1">
    <property type="nucleotide sequence ID" value="NZ_JAMXAX010000061.1"/>
</dbReference>
<feature type="domain" description="DUF7661" evidence="1">
    <location>
        <begin position="5"/>
        <end position="71"/>
    </location>
</feature>
<keyword evidence="3" id="KW-1185">Reference proteome</keyword>
<sequence>MNHPRFNVFGRIVEVRREGALWQAYRVGGDGKRTPSGFVIPDFVQEHELVQFLEDLFHESASPHNGDVHRID</sequence>
<comment type="caution">
    <text evidence="2">The sequence shown here is derived from an EMBL/GenBank/DDBJ whole genome shotgun (WGS) entry which is preliminary data.</text>
</comment>
<evidence type="ECO:0000259" key="1">
    <source>
        <dbReference type="Pfam" id="PF24697"/>
    </source>
</evidence>
<dbReference type="InterPro" id="IPR056078">
    <property type="entry name" value="DUF7661"/>
</dbReference>
<protein>
    <recommendedName>
        <fullName evidence="1">DUF7661 domain-containing protein</fullName>
    </recommendedName>
</protein>
<dbReference type="EMBL" id="JBHSAJ010000002">
    <property type="protein sequence ID" value="MFC3933452.1"/>
    <property type="molecule type" value="Genomic_DNA"/>
</dbReference>
<dbReference type="Pfam" id="PF24697">
    <property type="entry name" value="DUF7661"/>
    <property type="match status" value="1"/>
</dbReference>
<name>A0ABV8D517_9BURK</name>
<dbReference type="Proteomes" id="UP001595693">
    <property type="component" value="Unassembled WGS sequence"/>
</dbReference>
<accession>A0ABV8D517</accession>
<organism evidence="2 3">
    <name type="scientific">Acidovorax facilis</name>
    <dbReference type="NCBI Taxonomy" id="12917"/>
    <lineage>
        <taxon>Bacteria</taxon>
        <taxon>Pseudomonadati</taxon>
        <taxon>Pseudomonadota</taxon>
        <taxon>Betaproteobacteria</taxon>
        <taxon>Burkholderiales</taxon>
        <taxon>Comamonadaceae</taxon>
        <taxon>Acidovorax</taxon>
    </lineage>
</organism>
<reference evidence="3" key="1">
    <citation type="journal article" date="2019" name="Int. J. Syst. Evol. Microbiol.">
        <title>The Global Catalogue of Microorganisms (GCM) 10K type strain sequencing project: providing services to taxonomists for standard genome sequencing and annotation.</title>
        <authorList>
            <consortium name="The Broad Institute Genomics Platform"/>
            <consortium name="The Broad Institute Genome Sequencing Center for Infectious Disease"/>
            <person name="Wu L."/>
            <person name="Ma J."/>
        </authorList>
    </citation>
    <scope>NUCLEOTIDE SEQUENCE [LARGE SCALE GENOMIC DNA]</scope>
    <source>
        <strain evidence="3">CCUG 2113</strain>
    </source>
</reference>
<gene>
    <name evidence="2" type="ORF">ACFOW3_02325</name>
</gene>
<evidence type="ECO:0000313" key="2">
    <source>
        <dbReference type="EMBL" id="MFC3933452.1"/>
    </source>
</evidence>
<evidence type="ECO:0000313" key="3">
    <source>
        <dbReference type="Proteomes" id="UP001595693"/>
    </source>
</evidence>
<proteinExistence type="predicted"/>